<dbReference type="KEGG" id="aft:BBF96_13505"/>
<dbReference type="Proteomes" id="UP000267250">
    <property type="component" value="Chromosome"/>
</dbReference>
<accession>A0A3Q9HRV7</accession>
<reference evidence="2 3" key="1">
    <citation type="submission" date="2016-07" db="EMBL/GenBank/DDBJ databases">
        <title>Genome and transcriptome analysis of iron-reducing fermentative bacteria Anoxybacter fermentans.</title>
        <authorList>
            <person name="Zeng X."/>
            <person name="Shao Z."/>
        </authorList>
    </citation>
    <scope>NUCLEOTIDE SEQUENCE [LARGE SCALE GENOMIC DNA]</scope>
    <source>
        <strain evidence="2 3">DY22613</strain>
    </source>
</reference>
<organism evidence="2 3">
    <name type="scientific">Anoxybacter fermentans</name>
    <dbReference type="NCBI Taxonomy" id="1323375"/>
    <lineage>
        <taxon>Bacteria</taxon>
        <taxon>Bacillati</taxon>
        <taxon>Bacillota</taxon>
        <taxon>Clostridia</taxon>
        <taxon>Halanaerobiales</taxon>
        <taxon>Anoxybacter</taxon>
    </lineage>
</organism>
<dbReference type="Pfam" id="PF13398">
    <property type="entry name" value="Peptidase_M50B"/>
    <property type="match status" value="1"/>
</dbReference>
<evidence type="ECO:0008006" key="4">
    <source>
        <dbReference type="Google" id="ProtNLM"/>
    </source>
</evidence>
<keyword evidence="1" id="KW-0812">Transmembrane</keyword>
<dbReference type="OrthoDB" id="2083842at2"/>
<feature type="transmembrane region" description="Helical" evidence="1">
    <location>
        <begin position="146"/>
        <end position="167"/>
    </location>
</feature>
<proteinExistence type="predicted"/>
<sequence length="178" mass="20470">MGEKNLAKKKVLFIVYIIFLAYLIMLVIYPFFHELGHLMSAKFFGGKINGMKLAFFQAKAFFQGTFNSFQSAIIHISGFALPFIIWLVFILIVPKKAHPLFEIFKILFSGTVIGSMLAWIVIPIIFEYKKAPVGDDVTRFMEKINVSGFWISGIFLIIFLFSIFLFMKKLGDIKDIFK</sequence>
<dbReference type="AlphaFoldDB" id="A0A3Q9HRV7"/>
<gene>
    <name evidence="2" type="ORF">BBF96_13505</name>
</gene>
<evidence type="ECO:0000313" key="2">
    <source>
        <dbReference type="EMBL" id="AZR74317.1"/>
    </source>
</evidence>
<keyword evidence="3" id="KW-1185">Reference proteome</keyword>
<dbReference type="InterPro" id="IPR049500">
    <property type="entry name" value="Peptidase_M50B-like"/>
</dbReference>
<protein>
    <recommendedName>
        <fullName evidence="4">Peptidase M50 domain-containing protein</fullName>
    </recommendedName>
</protein>
<dbReference type="EMBL" id="CP016379">
    <property type="protein sequence ID" value="AZR74317.1"/>
    <property type="molecule type" value="Genomic_DNA"/>
</dbReference>
<keyword evidence="1" id="KW-0472">Membrane</keyword>
<feature type="transmembrane region" description="Helical" evidence="1">
    <location>
        <begin position="106"/>
        <end position="126"/>
    </location>
</feature>
<feature type="transmembrane region" description="Helical" evidence="1">
    <location>
        <begin position="12"/>
        <end position="32"/>
    </location>
</feature>
<dbReference type="RefSeq" id="WP_127017673.1">
    <property type="nucleotide sequence ID" value="NZ_CP016379.1"/>
</dbReference>
<name>A0A3Q9HRV7_9FIRM</name>
<evidence type="ECO:0000313" key="3">
    <source>
        <dbReference type="Proteomes" id="UP000267250"/>
    </source>
</evidence>
<evidence type="ECO:0000256" key="1">
    <source>
        <dbReference type="SAM" id="Phobius"/>
    </source>
</evidence>
<keyword evidence="1" id="KW-1133">Transmembrane helix</keyword>
<feature type="transmembrane region" description="Helical" evidence="1">
    <location>
        <begin position="72"/>
        <end position="94"/>
    </location>
</feature>